<dbReference type="EMBL" id="PFNG01000177">
    <property type="protein sequence ID" value="PIZ37241.1"/>
    <property type="molecule type" value="Genomic_DNA"/>
</dbReference>
<evidence type="ECO:0000256" key="5">
    <source>
        <dbReference type="ARBA" id="ARBA00023004"/>
    </source>
</evidence>
<dbReference type="InterPro" id="IPR013785">
    <property type="entry name" value="Aldolase_TIM"/>
</dbReference>
<name>A0A2M7T752_9ACTN</name>
<dbReference type="NCBIfam" id="TIGR04085">
    <property type="entry name" value="rSAM_more_4Fe4S"/>
    <property type="match status" value="1"/>
</dbReference>
<reference evidence="9" key="1">
    <citation type="submission" date="2017-09" db="EMBL/GenBank/DDBJ databases">
        <title>Depth-based differentiation of microbial function through sediment-hosted aquifers and enrichment of novel symbionts in the deep terrestrial subsurface.</title>
        <authorList>
            <person name="Probst A.J."/>
            <person name="Ladd B."/>
            <person name="Jarett J.K."/>
            <person name="Geller-Mcgrath D.E."/>
            <person name="Sieber C.M.K."/>
            <person name="Emerson J.B."/>
            <person name="Anantharaman K."/>
            <person name="Thomas B.C."/>
            <person name="Malmstrom R."/>
            <person name="Stieglmeier M."/>
            <person name="Klingl A."/>
            <person name="Woyke T."/>
            <person name="Ryan C.M."/>
            <person name="Banfield J.F."/>
        </authorList>
    </citation>
    <scope>NUCLEOTIDE SEQUENCE [LARGE SCALE GENOMIC DNA]</scope>
</reference>
<dbReference type="InterPro" id="IPR007197">
    <property type="entry name" value="rSAM"/>
</dbReference>
<dbReference type="SMART" id="SM00729">
    <property type="entry name" value="Elp3"/>
    <property type="match status" value="1"/>
</dbReference>
<evidence type="ECO:0000256" key="1">
    <source>
        <dbReference type="ARBA" id="ARBA00001966"/>
    </source>
</evidence>
<feature type="domain" description="Radical SAM core" evidence="7">
    <location>
        <begin position="6"/>
        <end position="223"/>
    </location>
</feature>
<sequence length="354" mass="40210">MGDNSLEQEFYFQWHITERCNLRCQHCYHESYKSTGELEFTQLKEVLAKIEQALTVWQKVGSLSLTGGEPFVRKDDLFNLIDTIDESDVIDYFDILTNGTLISPEDAKRLQQSRKLRRVQLSLESPHAGKNDATRGDGNFNKVINAIRLLKQNDLEVSIMTTITKENKSDIPTLLDLLTAEHVDTFAIERFIPEGSGLTIKNLALSKEEAHEVFEKIHEIGINEDRVRVLMYRPLFCLVDKDDPTVGAMCSVGTNALTIMHDGTLYPCRRLPIAIGNILQEGIFKAWYDSDLLWSIRQSSNLKGKCGSCELVPICRGCRAMAYYVTGDYLEEDPHCWKQPNQSTALAQILRCAR</sequence>
<evidence type="ECO:0000256" key="2">
    <source>
        <dbReference type="ARBA" id="ARBA00022485"/>
    </source>
</evidence>
<dbReference type="SFLD" id="SFLDG01067">
    <property type="entry name" value="SPASM/twitch_domain_containing"/>
    <property type="match status" value="1"/>
</dbReference>
<dbReference type="InterPro" id="IPR017200">
    <property type="entry name" value="PqqE-like"/>
</dbReference>
<dbReference type="PIRSF" id="PIRSF037420">
    <property type="entry name" value="PQQ_syn_pqqE"/>
    <property type="match status" value="1"/>
</dbReference>
<dbReference type="Pfam" id="PF04055">
    <property type="entry name" value="Radical_SAM"/>
    <property type="match status" value="1"/>
</dbReference>
<dbReference type="SFLD" id="SFLDG01386">
    <property type="entry name" value="main_SPASM_domain-containing"/>
    <property type="match status" value="1"/>
</dbReference>
<comment type="cofactor">
    <cofactor evidence="1">
        <name>[4Fe-4S] cluster</name>
        <dbReference type="ChEBI" id="CHEBI:49883"/>
    </cofactor>
</comment>
<evidence type="ECO:0000256" key="3">
    <source>
        <dbReference type="ARBA" id="ARBA00022691"/>
    </source>
</evidence>
<comment type="caution">
    <text evidence="8">The sequence shown here is derived from an EMBL/GenBank/DDBJ whole genome shotgun (WGS) entry which is preliminary data.</text>
</comment>
<dbReference type="RefSeq" id="WP_286977070.1">
    <property type="nucleotide sequence ID" value="NZ_PEXG01000130.1"/>
</dbReference>
<dbReference type="PANTHER" id="PTHR11228">
    <property type="entry name" value="RADICAL SAM DOMAIN PROTEIN"/>
    <property type="match status" value="1"/>
</dbReference>
<evidence type="ECO:0000259" key="7">
    <source>
        <dbReference type="PROSITE" id="PS51918"/>
    </source>
</evidence>
<dbReference type="PROSITE" id="PS51918">
    <property type="entry name" value="RADICAL_SAM"/>
    <property type="match status" value="1"/>
</dbReference>
<evidence type="ECO:0000313" key="8">
    <source>
        <dbReference type="EMBL" id="PIZ37241.1"/>
    </source>
</evidence>
<keyword evidence="5" id="KW-0408">Iron</keyword>
<dbReference type="Gene3D" id="3.20.20.70">
    <property type="entry name" value="Aldolase class I"/>
    <property type="match status" value="1"/>
</dbReference>
<dbReference type="Proteomes" id="UP000230956">
    <property type="component" value="Unassembled WGS sequence"/>
</dbReference>
<dbReference type="AlphaFoldDB" id="A0A2M7T752"/>
<evidence type="ECO:0000256" key="6">
    <source>
        <dbReference type="ARBA" id="ARBA00023014"/>
    </source>
</evidence>
<dbReference type="SFLD" id="SFLDS00029">
    <property type="entry name" value="Radical_SAM"/>
    <property type="match status" value="1"/>
</dbReference>
<evidence type="ECO:0000256" key="4">
    <source>
        <dbReference type="ARBA" id="ARBA00022723"/>
    </source>
</evidence>
<dbReference type="CDD" id="cd21123">
    <property type="entry name" value="SPASM_MftC-like"/>
    <property type="match status" value="1"/>
</dbReference>
<dbReference type="InterPro" id="IPR006638">
    <property type="entry name" value="Elp3/MiaA/NifB-like_rSAM"/>
</dbReference>
<dbReference type="SUPFAM" id="SSF102114">
    <property type="entry name" value="Radical SAM enzymes"/>
    <property type="match status" value="1"/>
</dbReference>
<dbReference type="InterPro" id="IPR023885">
    <property type="entry name" value="4Fe4S-binding_SPASM_dom"/>
</dbReference>
<protein>
    <recommendedName>
        <fullName evidence="7">Radical SAM core domain-containing protein</fullName>
    </recommendedName>
</protein>
<organism evidence="8 9">
    <name type="scientific">Candidatus Aquicultor secundus</name>
    <dbReference type="NCBI Taxonomy" id="1973895"/>
    <lineage>
        <taxon>Bacteria</taxon>
        <taxon>Bacillati</taxon>
        <taxon>Actinomycetota</taxon>
        <taxon>Candidatus Aquicultoria</taxon>
        <taxon>Candidatus Aquicultorales</taxon>
        <taxon>Candidatus Aquicultoraceae</taxon>
        <taxon>Candidatus Aquicultor</taxon>
    </lineage>
</organism>
<accession>A0A2M7T752</accession>
<dbReference type="GO" id="GO:0051539">
    <property type="term" value="F:4 iron, 4 sulfur cluster binding"/>
    <property type="evidence" value="ECO:0007669"/>
    <property type="project" value="UniProtKB-KW"/>
</dbReference>
<dbReference type="GO" id="GO:0046872">
    <property type="term" value="F:metal ion binding"/>
    <property type="evidence" value="ECO:0007669"/>
    <property type="project" value="UniProtKB-KW"/>
</dbReference>
<dbReference type="GO" id="GO:0003824">
    <property type="term" value="F:catalytic activity"/>
    <property type="evidence" value="ECO:0007669"/>
    <property type="project" value="InterPro"/>
</dbReference>
<dbReference type="InterPro" id="IPR050377">
    <property type="entry name" value="Radical_SAM_PqqE_MftC-like"/>
</dbReference>
<keyword evidence="4" id="KW-0479">Metal-binding</keyword>
<proteinExistence type="predicted"/>
<dbReference type="CDD" id="cd01335">
    <property type="entry name" value="Radical_SAM"/>
    <property type="match status" value="1"/>
</dbReference>
<gene>
    <name evidence="8" type="ORF">COY37_07695</name>
</gene>
<dbReference type="Pfam" id="PF13186">
    <property type="entry name" value="SPASM"/>
    <property type="match status" value="1"/>
</dbReference>
<keyword evidence="3" id="KW-0949">S-adenosyl-L-methionine</keyword>
<keyword evidence="6" id="KW-0411">Iron-sulfur</keyword>
<dbReference type="PANTHER" id="PTHR11228:SF7">
    <property type="entry name" value="PQQA PEPTIDE CYCLASE"/>
    <property type="match status" value="1"/>
</dbReference>
<dbReference type="InterPro" id="IPR058240">
    <property type="entry name" value="rSAM_sf"/>
</dbReference>
<evidence type="ECO:0000313" key="9">
    <source>
        <dbReference type="Proteomes" id="UP000230956"/>
    </source>
</evidence>
<keyword evidence="2" id="KW-0004">4Fe-4S</keyword>